<dbReference type="Proteomes" id="UP000032582">
    <property type="component" value="Unassembled WGS sequence"/>
</dbReference>
<evidence type="ECO:0000313" key="1">
    <source>
        <dbReference type="EMBL" id="KJF75632.1"/>
    </source>
</evidence>
<sequence length="71" mass="7424">MTTSAKTLLLLVLLVLVTGIALNVGKFSLTPQQLWDVVTAKITGNSGADDPALSRDMTVSGKSACRALPPR</sequence>
<name>A0A0D8L1I4_MORMO</name>
<organism evidence="1 2">
    <name type="scientific">Morganella morganii</name>
    <name type="common">Proteus morganii</name>
    <dbReference type="NCBI Taxonomy" id="582"/>
    <lineage>
        <taxon>Bacteria</taxon>
        <taxon>Pseudomonadati</taxon>
        <taxon>Pseudomonadota</taxon>
        <taxon>Gammaproteobacteria</taxon>
        <taxon>Enterobacterales</taxon>
        <taxon>Morganellaceae</taxon>
        <taxon>Morganella</taxon>
    </lineage>
</organism>
<evidence type="ECO:0000313" key="2">
    <source>
        <dbReference type="Proteomes" id="UP000032582"/>
    </source>
</evidence>
<reference evidence="1 2" key="1">
    <citation type="submission" date="2015-02" db="EMBL/GenBank/DDBJ databases">
        <title>Whole genome shotgun sequencing of cultured foodborne pathogen.</title>
        <authorList>
            <person name="Timme R."/>
            <person name="Allard M.W."/>
            <person name="Strain E."/>
            <person name="Evans P.S."/>
            <person name="Brown E."/>
        </authorList>
    </citation>
    <scope>NUCLEOTIDE SEQUENCE [LARGE SCALE GENOMIC DNA]</scope>
    <source>
        <strain evidence="1 2">GCSL-TSO-24</strain>
    </source>
</reference>
<proteinExistence type="predicted"/>
<dbReference type="PATRIC" id="fig|582.24.peg.7172"/>
<protein>
    <submittedName>
        <fullName evidence="1">Uncharacterized protein</fullName>
    </submittedName>
</protein>
<gene>
    <name evidence="1" type="ORF">UA45_22565</name>
</gene>
<comment type="caution">
    <text evidence="1">The sequence shown here is derived from an EMBL/GenBank/DDBJ whole genome shotgun (WGS) entry which is preliminary data.</text>
</comment>
<accession>A0A0D8L1I4</accession>
<dbReference type="EMBL" id="JZSH01000601">
    <property type="protein sequence ID" value="KJF75632.1"/>
    <property type="molecule type" value="Genomic_DNA"/>
</dbReference>
<dbReference type="AlphaFoldDB" id="A0A0D8L1I4"/>